<evidence type="ECO:0000256" key="1">
    <source>
        <dbReference type="SAM" id="MobiDB-lite"/>
    </source>
</evidence>
<comment type="caution">
    <text evidence="2">The sequence shown here is derived from an EMBL/GenBank/DDBJ whole genome shotgun (WGS) entry which is preliminary data.</text>
</comment>
<name>A0ABU6YIQ5_9FABA</name>
<dbReference type="SUPFAM" id="SSF103025">
    <property type="entry name" value="Folate-binding domain"/>
    <property type="match status" value="1"/>
</dbReference>
<gene>
    <name evidence="2" type="ORF">PIB30_058147</name>
</gene>
<proteinExistence type="predicted"/>
<dbReference type="EMBL" id="JASCZI010242140">
    <property type="protein sequence ID" value="MED6209790.1"/>
    <property type="molecule type" value="Genomic_DNA"/>
</dbReference>
<organism evidence="2 3">
    <name type="scientific">Stylosanthes scabra</name>
    <dbReference type="NCBI Taxonomy" id="79078"/>
    <lineage>
        <taxon>Eukaryota</taxon>
        <taxon>Viridiplantae</taxon>
        <taxon>Streptophyta</taxon>
        <taxon>Embryophyta</taxon>
        <taxon>Tracheophyta</taxon>
        <taxon>Spermatophyta</taxon>
        <taxon>Magnoliopsida</taxon>
        <taxon>eudicotyledons</taxon>
        <taxon>Gunneridae</taxon>
        <taxon>Pentapetalae</taxon>
        <taxon>rosids</taxon>
        <taxon>fabids</taxon>
        <taxon>Fabales</taxon>
        <taxon>Fabaceae</taxon>
        <taxon>Papilionoideae</taxon>
        <taxon>50 kb inversion clade</taxon>
        <taxon>dalbergioids sensu lato</taxon>
        <taxon>Dalbergieae</taxon>
        <taxon>Pterocarpus clade</taxon>
        <taxon>Stylosanthes</taxon>
    </lineage>
</organism>
<feature type="region of interest" description="Disordered" evidence="1">
    <location>
        <begin position="112"/>
        <end position="136"/>
    </location>
</feature>
<keyword evidence="3" id="KW-1185">Reference proteome</keyword>
<evidence type="ECO:0000313" key="2">
    <source>
        <dbReference type="EMBL" id="MED6209790.1"/>
    </source>
</evidence>
<evidence type="ECO:0000313" key="3">
    <source>
        <dbReference type="Proteomes" id="UP001341840"/>
    </source>
</evidence>
<reference evidence="2 3" key="1">
    <citation type="journal article" date="2023" name="Plants (Basel)">
        <title>Bridging the Gap: Combining Genomics and Transcriptomics Approaches to Understand Stylosanthes scabra, an Orphan Legume from the Brazilian Caatinga.</title>
        <authorList>
            <person name="Ferreira-Neto J.R.C."/>
            <person name="da Silva M.D."/>
            <person name="Binneck E."/>
            <person name="de Melo N.F."/>
            <person name="da Silva R.H."/>
            <person name="de Melo A.L.T.M."/>
            <person name="Pandolfi V."/>
            <person name="Bustamante F.O."/>
            <person name="Brasileiro-Vidal A.C."/>
            <person name="Benko-Iseppon A.M."/>
        </authorList>
    </citation>
    <scope>NUCLEOTIDE SEQUENCE [LARGE SCALE GENOMIC DNA]</scope>
    <source>
        <tissue evidence="2">Leaves</tissue>
    </source>
</reference>
<accession>A0ABU6YIQ5</accession>
<protein>
    <submittedName>
        <fullName evidence="2">Uncharacterized protein</fullName>
    </submittedName>
</protein>
<sequence length="136" mass="15147">MLVLWAVASLLKSRGVIRFRGPDTLKFLQLDDTGTAPGSNPHDPFDASALDELLNTLNKHACCSAPRFSKKWNGDNEYIEEARSAYRLRSKVEIDDVTQDFSCWQRYGTGVPKKSSNEEEPEAASLGCGVMRAHRS</sequence>
<dbReference type="Proteomes" id="UP001341840">
    <property type="component" value="Unassembled WGS sequence"/>
</dbReference>